<dbReference type="InterPro" id="IPR001279">
    <property type="entry name" value="Metallo-B-lactamas"/>
</dbReference>
<keyword evidence="4" id="KW-0862">Zinc</keyword>
<protein>
    <submittedName>
        <fullName evidence="6">Metallo-beta-lactamase domain protein</fullName>
    </submittedName>
</protein>
<dbReference type="GO" id="GO:0016787">
    <property type="term" value="F:hydrolase activity"/>
    <property type="evidence" value="ECO:0007669"/>
    <property type="project" value="UniProtKB-KW"/>
</dbReference>
<name>U2S449_9BACL</name>
<dbReference type="InterPro" id="IPR051453">
    <property type="entry name" value="MBL_Glyoxalase_II"/>
</dbReference>
<dbReference type="SMART" id="SM00849">
    <property type="entry name" value="Lactamase_B"/>
    <property type="match status" value="1"/>
</dbReference>
<comment type="cofactor">
    <cofactor evidence="1">
        <name>Zn(2+)</name>
        <dbReference type="ChEBI" id="CHEBI:29105"/>
    </cofactor>
</comment>
<organism evidence="6 7">
    <name type="scientific">Gemella bergeri ATCC 700627</name>
    <dbReference type="NCBI Taxonomy" id="1321820"/>
    <lineage>
        <taxon>Bacteria</taxon>
        <taxon>Bacillati</taxon>
        <taxon>Bacillota</taxon>
        <taxon>Bacilli</taxon>
        <taxon>Bacillales</taxon>
        <taxon>Gemellaceae</taxon>
        <taxon>Gemella</taxon>
    </lineage>
</organism>
<keyword evidence="7" id="KW-1185">Reference proteome</keyword>
<dbReference type="SUPFAM" id="SSF56281">
    <property type="entry name" value="Metallo-hydrolase/oxidoreductase"/>
    <property type="match status" value="1"/>
</dbReference>
<accession>U2S449</accession>
<dbReference type="HOGENOM" id="CLU_030571_5_2_9"/>
<dbReference type="PANTHER" id="PTHR46233:SF3">
    <property type="entry name" value="HYDROXYACYLGLUTATHIONE HYDROLASE GLOC"/>
    <property type="match status" value="1"/>
</dbReference>
<dbReference type="eggNOG" id="COG0491">
    <property type="taxonomic scope" value="Bacteria"/>
</dbReference>
<evidence type="ECO:0000256" key="1">
    <source>
        <dbReference type="ARBA" id="ARBA00001947"/>
    </source>
</evidence>
<keyword evidence="2" id="KW-0479">Metal-binding</keyword>
<evidence type="ECO:0000256" key="3">
    <source>
        <dbReference type="ARBA" id="ARBA00022801"/>
    </source>
</evidence>
<evidence type="ECO:0000313" key="6">
    <source>
        <dbReference type="EMBL" id="ERK60458.1"/>
    </source>
</evidence>
<comment type="caution">
    <text evidence="6">The sequence shown here is derived from an EMBL/GenBank/DDBJ whole genome shotgun (WGS) entry which is preliminary data.</text>
</comment>
<feature type="domain" description="Metallo-beta-lactamase" evidence="5">
    <location>
        <begin position="15"/>
        <end position="192"/>
    </location>
</feature>
<evidence type="ECO:0000259" key="5">
    <source>
        <dbReference type="SMART" id="SM00849"/>
    </source>
</evidence>
<evidence type="ECO:0000256" key="2">
    <source>
        <dbReference type="ARBA" id="ARBA00022723"/>
    </source>
</evidence>
<dbReference type="InterPro" id="IPR036866">
    <property type="entry name" value="RibonucZ/Hydroxyglut_hydro"/>
</dbReference>
<dbReference type="PANTHER" id="PTHR46233">
    <property type="entry name" value="HYDROXYACYLGLUTATHIONE HYDROLASE GLOC"/>
    <property type="match status" value="1"/>
</dbReference>
<evidence type="ECO:0000313" key="7">
    <source>
        <dbReference type="Proteomes" id="UP000016637"/>
    </source>
</evidence>
<dbReference type="Pfam" id="PF00753">
    <property type="entry name" value="Lactamase_B"/>
    <property type="match status" value="1"/>
</dbReference>
<dbReference type="RefSeq" id="WP_021753428.1">
    <property type="nucleotide sequence ID" value="NZ_KI271864.1"/>
</dbReference>
<dbReference type="GO" id="GO:0046872">
    <property type="term" value="F:metal ion binding"/>
    <property type="evidence" value="ECO:0007669"/>
    <property type="project" value="UniProtKB-KW"/>
</dbReference>
<reference evidence="6 7" key="1">
    <citation type="submission" date="2013-08" db="EMBL/GenBank/DDBJ databases">
        <authorList>
            <person name="Weinstock G."/>
            <person name="Sodergren E."/>
            <person name="Wylie T."/>
            <person name="Fulton L."/>
            <person name="Fulton R."/>
            <person name="Fronick C."/>
            <person name="O'Laughlin M."/>
            <person name="Godfrey J."/>
            <person name="Miner T."/>
            <person name="Herter B."/>
            <person name="Appelbaum E."/>
            <person name="Cordes M."/>
            <person name="Lek S."/>
            <person name="Wollam A."/>
            <person name="Pepin K.H."/>
            <person name="Palsikar V.B."/>
            <person name="Mitreva M."/>
            <person name="Wilson R.K."/>
        </authorList>
    </citation>
    <scope>NUCLEOTIDE SEQUENCE [LARGE SCALE GENOMIC DNA]</scope>
    <source>
        <strain evidence="6 7">ATCC 700627</strain>
    </source>
</reference>
<dbReference type="PATRIC" id="fig|1321820.3.peg.147"/>
<dbReference type="Gene3D" id="3.60.15.10">
    <property type="entry name" value="Ribonuclease Z/Hydroxyacylglutathione hydrolase-like"/>
    <property type="match status" value="1"/>
</dbReference>
<dbReference type="CDD" id="cd06262">
    <property type="entry name" value="metallo-hydrolase-like_MBL-fold"/>
    <property type="match status" value="1"/>
</dbReference>
<dbReference type="Proteomes" id="UP000016637">
    <property type="component" value="Unassembled WGS sequence"/>
</dbReference>
<sequence>MAKAEVKKIVMDMVAENCYIIYKNGRGLIVDPGAGFEKIQKAVEELDVKIEAIILTHAHFDHIVSLEECRKYYNVPVYISKEEKDWLENPDFNGSNQFRLRVPVVAKPAEYEFEENKKYELAGMSFTVLPTPGHSPGGVSFDFGKFIIVGDALFRSGFGRYDLYGSDYYALKNSIGNVLFKLDGEKIVYPGHGDDTTIARERDLNLIRY</sequence>
<dbReference type="AlphaFoldDB" id="U2S449"/>
<dbReference type="EMBL" id="AWVP01000008">
    <property type="protein sequence ID" value="ERK60458.1"/>
    <property type="molecule type" value="Genomic_DNA"/>
</dbReference>
<keyword evidence="3" id="KW-0378">Hydrolase</keyword>
<evidence type="ECO:0000256" key="4">
    <source>
        <dbReference type="ARBA" id="ARBA00022833"/>
    </source>
</evidence>
<gene>
    <name evidence="6" type="ORF">HMPREF1983_00149</name>
</gene>
<proteinExistence type="predicted"/>